<feature type="compositionally biased region" description="Basic and acidic residues" evidence="8">
    <location>
        <begin position="328"/>
        <end position="338"/>
    </location>
</feature>
<keyword evidence="11" id="KW-1185">Reference proteome</keyword>
<proteinExistence type="predicted"/>
<feature type="domain" description="C2H2-type" evidence="9">
    <location>
        <begin position="711"/>
        <end position="733"/>
    </location>
</feature>
<protein>
    <recommendedName>
        <fullName evidence="9">C2H2-type domain-containing protein</fullName>
    </recommendedName>
</protein>
<keyword evidence="4 7" id="KW-0863">Zinc-finger</keyword>
<dbReference type="PANTHER" id="PTHR24394">
    <property type="entry name" value="ZINC FINGER PROTEIN"/>
    <property type="match status" value="1"/>
</dbReference>
<dbReference type="Pfam" id="PF00096">
    <property type="entry name" value="zf-C2H2"/>
    <property type="match status" value="1"/>
</dbReference>
<dbReference type="InterPro" id="IPR036236">
    <property type="entry name" value="Znf_C2H2_sf"/>
</dbReference>
<gene>
    <name evidence="10" type="ORF">CINC_LOCUS4263</name>
</gene>
<dbReference type="PROSITE" id="PS50157">
    <property type="entry name" value="ZINC_FINGER_C2H2_2"/>
    <property type="match status" value="3"/>
</dbReference>
<evidence type="ECO:0000256" key="6">
    <source>
        <dbReference type="ARBA" id="ARBA00023242"/>
    </source>
</evidence>
<keyword evidence="6" id="KW-0539">Nucleus</keyword>
<evidence type="ECO:0000259" key="9">
    <source>
        <dbReference type="PROSITE" id="PS50157"/>
    </source>
</evidence>
<sequence length="843" mass="94605">MDKNTYETYEFLPATSNEADTDQFVVVHDDGTFLLNRQIQYVAQVQNAKEVLEEVQPCTVYGVSPQQFFVDVDNPGELISVTDPFILPEGENSLYTNSYLLQPSSSSATEQMDEDVVVDQFKQQSTQDVDVDVVTHNSKQGNNFTEITLSDEQYHTLEQKGWILLESNDKIFVLDTLGLHDITNNDKLVQKLRNEIHNGTSEGIKPENVTSPFTNIVTDTEPLSDPQETVNFIISNDKGDNIESVQFVVGDKENGPEWNSSEADPEIETEAGPRKLLFDGAKEIQLNETNSIKIKTKFNFKDIPDKIFLGKSVNGKRLVAKVTRPVNNKKEDAGKDVADPQNNSSGLSEGEFTTLIQQTLQAGAYIMLNEEDLTSAEMVIAQLLKSGNIKQALAGQNLVVTKVTNNKNECGVVYNNSKPSIVTGRVLEKPSSSCFEHLPNLLQNIKTKSEEKNNARSKEAHRGNEEEAKENIALFHIHILETKCSDNVVRVSVTLKKRHILEEIFLEKSANNGSGANTEKKHLNETITYRDLADSQNCPNGLNEFEFIGLMQQKLQAGANNTVVDEDIASAEMVISQLMKVPNLKYALEGCNLVVTKASNTKDEFGVIYNRSKATFVTGRVTEKNGAFEHVPNLLQNIKARSEQQNITRSNVTYSCVEEKEAKETITLFHVHITETKCTDNIVRVSVTLKKRQLPVNFLFTTKKRYPTPVFACSGCAALFKSEDTLKEHQESHCHMDTDDMLTIETESTSKSDDDMLIIKKGKDKIYTCTQCDSTFSKLSNMQRHKKTHRRVVINTKEETSPDGSTKEQTHKIYKCKMCPSTYYHSASLSKHIVTRHIKIKSN</sequence>
<dbReference type="GO" id="GO:0005634">
    <property type="term" value="C:nucleus"/>
    <property type="evidence" value="ECO:0007669"/>
    <property type="project" value="UniProtKB-SubCell"/>
</dbReference>
<keyword evidence="5" id="KW-0862">Zinc</keyword>
<evidence type="ECO:0000256" key="7">
    <source>
        <dbReference type="PROSITE-ProRule" id="PRU00042"/>
    </source>
</evidence>
<accession>A0A9N8KU73</accession>
<evidence type="ECO:0000313" key="10">
    <source>
        <dbReference type="EMBL" id="CAD0202601.1"/>
    </source>
</evidence>
<dbReference type="EMBL" id="LR824020">
    <property type="protein sequence ID" value="CAD0202601.1"/>
    <property type="molecule type" value="Genomic_DNA"/>
</dbReference>
<dbReference type="PROSITE" id="PS00028">
    <property type="entry name" value="ZINC_FINGER_C2H2_1"/>
    <property type="match status" value="2"/>
</dbReference>
<dbReference type="SMART" id="SM00355">
    <property type="entry name" value="ZnF_C2H2"/>
    <property type="match status" value="3"/>
</dbReference>
<reference evidence="10" key="1">
    <citation type="submission" date="2021-12" db="EMBL/GenBank/DDBJ databases">
        <authorList>
            <person name="King R."/>
        </authorList>
    </citation>
    <scope>NUCLEOTIDE SEQUENCE</scope>
</reference>
<evidence type="ECO:0000256" key="4">
    <source>
        <dbReference type="ARBA" id="ARBA00022771"/>
    </source>
</evidence>
<organism evidence="10 11">
    <name type="scientific">Chrysodeixis includens</name>
    <name type="common">Soybean looper</name>
    <name type="synonym">Pseudoplusia includens</name>
    <dbReference type="NCBI Taxonomy" id="689277"/>
    <lineage>
        <taxon>Eukaryota</taxon>
        <taxon>Metazoa</taxon>
        <taxon>Ecdysozoa</taxon>
        <taxon>Arthropoda</taxon>
        <taxon>Hexapoda</taxon>
        <taxon>Insecta</taxon>
        <taxon>Pterygota</taxon>
        <taxon>Neoptera</taxon>
        <taxon>Endopterygota</taxon>
        <taxon>Lepidoptera</taxon>
        <taxon>Glossata</taxon>
        <taxon>Ditrysia</taxon>
        <taxon>Noctuoidea</taxon>
        <taxon>Noctuidae</taxon>
        <taxon>Plusiinae</taxon>
        <taxon>Chrysodeixis</taxon>
    </lineage>
</organism>
<comment type="subcellular location">
    <subcellularLocation>
        <location evidence="1">Nucleus</location>
    </subcellularLocation>
</comment>
<feature type="region of interest" description="Disordered" evidence="8">
    <location>
        <begin position="327"/>
        <end position="348"/>
    </location>
</feature>
<evidence type="ECO:0000256" key="5">
    <source>
        <dbReference type="ARBA" id="ARBA00022833"/>
    </source>
</evidence>
<evidence type="ECO:0000256" key="1">
    <source>
        <dbReference type="ARBA" id="ARBA00004123"/>
    </source>
</evidence>
<evidence type="ECO:0000256" key="2">
    <source>
        <dbReference type="ARBA" id="ARBA00022723"/>
    </source>
</evidence>
<feature type="domain" description="C2H2-type" evidence="9">
    <location>
        <begin position="814"/>
        <end position="842"/>
    </location>
</feature>
<dbReference type="InterPro" id="IPR013087">
    <property type="entry name" value="Znf_C2H2_type"/>
</dbReference>
<dbReference type="SUPFAM" id="SSF57667">
    <property type="entry name" value="beta-beta-alpha zinc fingers"/>
    <property type="match status" value="2"/>
</dbReference>
<evidence type="ECO:0000313" key="11">
    <source>
        <dbReference type="Proteomes" id="UP001154114"/>
    </source>
</evidence>
<dbReference type="GO" id="GO:0000981">
    <property type="term" value="F:DNA-binding transcription factor activity, RNA polymerase II-specific"/>
    <property type="evidence" value="ECO:0007669"/>
    <property type="project" value="TreeGrafter"/>
</dbReference>
<evidence type="ECO:0000256" key="8">
    <source>
        <dbReference type="SAM" id="MobiDB-lite"/>
    </source>
</evidence>
<keyword evidence="2" id="KW-0479">Metal-binding</keyword>
<dbReference type="PANTHER" id="PTHR24394:SF29">
    <property type="entry name" value="MYONEURIN"/>
    <property type="match status" value="1"/>
</dbReference>
<dbReference type="Gene3D" id="3.30.160.60">
    <property type="entry name" value="Classic Zinc Finger"/>
    <property type="match status" value="1"/>
</dbReference>
<dbReference type="GO" id="GO:0008270">
    <property type="term" value="F:zinc ion binding"/>
    <property type="evidence" value="ECO:0007669"/>
    <property type="project" value="UniProtKB-KW"/>
</dbReference>
<dbReference type="Proteomes" id="UP001154114">
    <property type="component" value="Chromosome 17"/>
</dbReference>
<evidence type="ECO:0000256" key="3">
    <source>
        <dbReference type="ARBA" id="ARBA00022737"/>
    </source>
</evidence>
<dbReference type="OrthoDB" id="7482721at2759"/>
<dbReference type="AlphaFoldDB" id="A0A9N8KU73"/>
<name>A0A9N8KU73_CHRIL</name>
<feature type="domain" description="C2H2-type" evidence="9">
    <location>
        <begin position="767"/>
        <end position="789"/>
    </location>
</feature>
<keyword evidence="3" id="KW-0677">Repeat</keyword>